<feature type="domain" description="Beta-lactamase-like ARB-00930-like C-terminal" evidence="3">
    <location>
        <begin position="410"/>
        <end position="556"/>
    </location>
</feature>
<accession>A0A6A6XPK1</accession>
<dbReference type="EMBL" id="MU001790">
    <property type="protein sequence ID" value="KAF2798174.1"/>
    <property type="molecule type" value="Genomic_DNA"/>
</dbReference>
<keyword evidence="1" id="KW-0732">Signal</keyword>
<dbReference type="InterPro" id="IPR012338">
    <property type="entry name" value="Beta-lactam/transpept-like"/>
</dbReference>
<evidence type="ECO:0000259" key="2">
    <source>
        <dbReference type="Pfam" id="PF00144"/>
    </source>
</evidence>
<dbReference type="AlphaFoldDB" id="A0A6A6XPK1"/>
<gene>
    <name evidence="4" type="ORF">K505DRAFT_333703</name>
</gene>
<sequence length="557" mass="59619">MFLWAALVVPLAVLSAAEAPVPTDDCPILGPIFPSDFDLTKSISVKEAIATFPGLIDTLFESGTLNRSDVSFTIDVFSAQTNSSIYSYSHSGETLKSSLTADVLDDGTIFRIGSVSKLHTTYAILAVAGMKVFDHPVTKYLPELACNTRGDRIKWEEVTVGALASQMGGSGGFLFPSILCMETGTCNNQAFLAEMRDIKRPVVPVFQTAMYSDAGFGILGRVLERLTNQTYAEALQSVLAHPLGLKSTSSIVPPDEGLNALAIPGSAAESSWGQDNQIAAPSGGIYSDTHDLRVLGLSIFHSQLLSAETIRHWMKPQSHTASLTNSVGAPWEINRLTLPVSPTSNRTRVSDLYTKLGGQVAYSSIFALSPDHGIGYSILIAGPTSITDRIPLRNLVGTAFVTAAEHAAFENAATNYAGTFADPNNEASNLTLTVDSDRPGLGLPSFFVDNVDWRANIAQPALQLSGDLFSFRLYPSGVEYPSPTSSGLMKTFNAVTGLKKPGPRSAVEGGVGLFDDECVAWQSTGFFTTSEFELEVVGGRVESVRHIDANITMRRVE</sequence>
<reference evidence="4" key="1">
    <citation type="journal article" date="2020" name="Stud. Mycol.">
        <title>101 Dothideomycetes genomes: a test case for predicting lifestyles and emergence of pathogens.</title>
        <authorList>
            <person name="Haridas S."/>
            <person name="Albert R."/>
            <person name="Binder M."/>
            <person name="Bloem J."/>
            <person name="Labutti K."/>
            <person name="Salamov A."/>
            <person name="Andreopoulos B."/>
            <person name="Baker S."/>
            <person name="Barry K."/>
            <person name="Bills G."/>
            <person name="Bluhm B."/>
            <person name="Cannon C."/>
            <person name="Castanera R."/>
            <person name="Culley D."/>
            <person name="Daum C."/>
            <person name="Ezra D."/>
            <person name="Gonzalez J."/>
            <person name="Henrissat B."/>
            <person name="Kuo A."/>
            <person name="Liang C."/>
            <person name="Lipzen A."/>
            <person name="Lutzoni F."/>
            <person name="Magnuson J."/>
            <person name="Mondo S."/>
            <person name="Nolan M."/>
            <person name="Ohm R."/>
            <person name="Pangilinan J."/>
            <person name="Park H.-J."/>
            <person name="Ramirez L."/>
            <person name="Alfaro M."/>
            <person name="Sun H."/>
            <person name="Tritt A."/>
            <person name="Yoshinaga Y."/>
            <person name="Zwiers L.-H."/>
            <person name="Turgeon B."/>
            <person name="Goodwin S."/>
            <person name="Spatafora J."/>
            <person name="Crous P."/>
            <person name="Grigoriev I."/>
        </authorList>
    </citation>
    <scope>NUCLEOTIDE SEQUENCE</scope>
    <source>
        <strain evidence="4">CBS 109.77</strain>
    </source>
</reference>
<dbReference type="Pfam" id="PF00144">
    <property type="entry name" value="Beta-lactamase"/>
    <property type="match status" value="1"/>
</dbReference>
<dbReference type="PANTHER" id="PTHR22935">
    <property type="entry name" value="PENICILLIN-BINDING PROTEIN"/>
    <property type="match status" value="1"/>
</dbReference>
<dbReference type="InterPro" id="IPR058664">
    <property type="entry name" value="ARB_00930-like_C"/>
</dbReference>
<name>A0A6A6XPK1_9PLEO</name>
<dbReference type="SUPFAM" id="SSF56601">
    <property type="entry name" value="beta-lactamase/transpeptidase-like"/>
    <property type="match status" value="1"/>
</dbReference>
<dbReference type="OrthoDB" id="10250282at2759"/>
<dbReference type="Gene3D" id="3.40.710.10">
    <property type="entry name" value="DD-peptidase/beta-lactamase superfamily"/>
    <property type="match status" value="1"/>
</dbReference>
<evidence type="ECO:0000313" key="4">
    <source>
        <dbReference type="EMBL" id="KAF2798174.1"/>
    </source>
</evidence>
<dbReference type="InterPro" id="IPR051478">
    <property type="entry name" value="Beta-lactamase-like_AB/R"/>
</dbReference>
<organism evidence="4 5">
    <name type="scientific">Melanomma pulvis-pyrius CBS 109.77</name>
    <dbReference type="NCBI Taxonomy" id="1314802"/>
    <lineage>
        <taxon>Eukaryota</taxon>
        <taxon>Fungi</taxon>
        <taxon>Dikarya</taxon>
        <taxon>Ascomycota</taxon>
        <taxon>Pezizomycotina</taxon>
        <taxon>Dothideomycetes</taxon>
        <taxon>Pleosporomycetidae</taxon>
        <taxon>Pleosporales</taxon>
        <taxon>Melanommataceae</taxon>
        <taxon>Melanomma</taxon>
    </lineage>
</organism>
<feature type="chain" id="PRO_5025379139" evidence="1">
    <location>
        <begin position="20"/>
        <end position="557"/>
    </location>
</feature>
<feature type="signal peptide" evidence="1">
    <location>
        <begin position="1"/>
        <end position="19"/>
    </location>
</feature>
<proteinExistence type="predicted"/>
<evidence type="ECO:0000259" key="3">
    <source>
        <dbReference type="Pfam" id="PF26335"/>
    </source>
</evidence>
<protein>
    <submittedName>
        <fullName evidence="4">Beta-lactamase/transpeptidase-like protein</fullName>
    </submittedName>
</protein>
<evidence type="ECO:0000256" key="1">
    <source>
        <dbReference type="SAM" id="SignalP"/>
    </source>
</evidence>
<keyword evidence="5" id="KW-1185">Reference proteome</keyword>
<dbReference type="PANTHER" id="PTHR22935:SF97">
    <property type="entry name" value="BETA-LACTAMASE-RELATED DOMAIN-CONTAINING PROTEIN"/>
    <property type="match status" value="1"/>
</dbReference>
<dbReference type="InterPro" id="IPR001466">
    <property type="entry name" value="Beta-lactam-related"/>
</dbReference>
<dbReference type="Pfam" id="PF26335">
    <property type="entry name" value="ARB_00930_C"/>
    <property type="match status" value="1"/>
</dbReference>
<evidence type="ECO:0000313" key="5">
    <source>
        <dbReference type="Proteomes" id="UP000799757"/>
    </source>
</evidence>
<dbReference type="Proteomes" id="UP000799757">
    <property type="component" value="Unassembled WGS sequence"/>
</dbReference>
<feature type="domain" description="Beta-lactamase-related" evidence="2">
    <location>
        <begin position="105"/>
        <end position="390"/>
    </location>
</feature>